<dbReference type="Gene3D" id="3.40.50.300">
    <property type="entry name" value="P-loop containing nucleotide triphosphate hydrolases"/>
    <property type="match status" value="1"/>
</dbReference>
<dbReference type="PANTHER" id="PTHR11384">
    <property type="entry name" value="ATP-BINDING CASSETTE, SUB-FAMILY D MEMBER"/>
    <property type="match status" value="1"/>
</dbReference>
<dbReference type="InterPro" id="IPR036640">
    <property type="entry name" value="ABC1_TM_sf"/>
</dbReference>
<name>A0A9W9ZNQ5_9CNID</name>
<dbReference type="PROSITE" id="PS50929">
    <property type="entry name" value="ABC_TM1F"/>
    <property type="match status" value="1"/>
</dbReference>
<dbReference type="EMBL" id="MU825885">
    <property type="protein sequence ID" value="KAJ7384685.1"/>
    <property type="molecule type" value="Genomic_DNA"/>
</dbReference>
<evidence type="ECO:0000313" key="10">
    <source>
        <dbReference type="Proteomes" id="UP001163046"/>
    </source>
</evidence>
<dbReference type="GO" id="GO:0007031">
    <property type="term" value="P:peroxisome organization"/>
    <property type="evidence" value="ECO:0007669"/>
    <property type="project" value="TreeGrafter"/>
</dbReference>
<dbReference type="SUPFAM" id="SSF52540">
    <property type="entry name" value="P-loop containing nucleoside triphosphate hydrolases"/>
    <property type="match status" value="1"/>
</dbReference>
<proteinExistence type="inferred from homology"/>
<dbReference type="GO" id="GO:0005778">
    <property type="term" value="C:peroxisomal membrane"/>
    <property type="evidence" value="ECO:0007669"/>
    <property type="project" value="TreeGrafter"/>
</dbReference>
<dbReference type="PANTHER" id="PTHR11384:SF59">
    <property type="entry name" value="LYSOSOMAL COBALAMIN TRANSPORTER ABCD4"/>
    <property type="match status" value="1"/>
</dbReference>
<keyword evidence="9" id="KW-0067">ATP-binding</keyword>
<evidence type="ECO:0000259" key="8">
    <source>
        <dbReference type="PROSITE" id="PS50929"/>
    </source>
</evidence>
<dbReference type="Pfam" id="PF06472">
    <property type="entry name" value="ABC_membrane_2"/>
    <property type="match status" value="1"/>
</dbReference>
<dbReference type="GO" id="GO:0016887">
    <property type="term" value="F:ATP hydrolysis activity"/>
    <property type="evidence" value="ECO:0007669"/>
    <property type="project" value="InterPro"/>
</dbReference>
<evidence type="ECO:0000256" key="2">
    <source>
        <dbReference type="ARBA" id="ARBA00022448"/>
    </source>
</evidence>
<evidence type="ECO:0000256" key="7">
    <source>
        <dbReference type="SAM" id="Phobius"/>
    </source>
</evidence>
<dbReference type="InterPro" id="IPR050835">
    <property type="entry name" value="ABC_transporter_sub-D"/>
</dbReference>
<protein>
    <submittedName>
        <fullName evidence="9">ATP-binding cassette sub- D member 4</fullName>
    </submittedName>
</protein>
<feature type="transmembrane region" description="Helical" evidence="7">
    <location>
        <begin position="263"/>
        <end position="282"/>
    </location>
</feature>
<dbReference type="GO" id="GO:0015910">
    <property type="term" value="P:long-chain fatty acid import into peroxisome"/>
    <property type="evidence" value="ECO:0007669"/>
    <property type="project" value="TreeGrafter"/>
</dbReference>
<dbReference type="GO" id="GO:0005324">
    <property type="term" value="F:long-chain fatty acid transmembrane transporter activity"/>
    <property type="evidence" value="ECO:0007669"/>
    <property type="project" value="TreeGrafter"/>
</dbReference>
<dbReference type="GO" id="GO:0042760">
    <property type="term" value="P:very long-chain fatty acid catabolic process"/>
    <property type="evidence" value="ECO:0007669"/>
    <property type="project" value="TreeGrafter"/>
</dbReference>
<keyword evidence="5 7" id="KW-0472">Membrane</keyword>
<dbReference type="InterPro" id="IPR003439">
    <property type="entry name" value="ABC_transporter-like_ATP-bd"/>
</dbReference>
<dbReference type="SUPFAM" id="SSF90123">
    <property type="entry name" value="ABC transporter transmembrane region"/>
    <property type="match status" value="1"/>
</dbReference>
<evidence type="ECO:0000313" key="9">
    <source>
        <dbReference type="EMBL" id="KAJ7384685.1"/>
    </source>
</evidence>
<dbReference type="Pfam" id="PF00005">
    <property type="entry name" value="ABC_tran"/>
    <property type="match status" value="1"/>
</dbReference>
<keyword evidence="4 7" id="KW-1133">Transmembrane helix</keyword>
<keyword evidence="9" id="KW-0547">Nucleotide-binding</keyword>
<evidence type="ECO:0000256" key="5">
    <source>
        <dbReference type="ARBA" id="ARBA00023136"/>
    </source>
</evidence>
<dbReference type="GO" id="GO:0140359">
    <property type="term" value="F:ABC-type transporter activity"/>
    <property type="evidence" value="ECO:0007669"/>
    <property type="project" value="InterPro"/>
</dbReference>
<dbReference type="Gene3D" id="1.20.1560.10">
    <property type="entry name" value="ABC transporter type 1, transmembrane domain"/>
    <property type="match status" value="1"/>
</dbReference>
<evidence type="ECO:0000256" key="3">
    <source>
        <dbReference type="ARBA" id="ARBA00022692"/>
    </source>
</evidence>
<dbReference type="InterPro" id="IPR027417">
    <property type="entry name" value="P-loop_NTPase"/>
</dbReference>
<dbReference type="GO" id="GO:0006635">
    <property type="term" value="P:fatty acid beta-oxidation"/>
    <property type="evidence" value="ECO:0007669"/>
    <property type="project" value="TreeGrafter"/>
</dbReference>
<keyword evidence="10" id="KW-1185">Reference proteome</keyword>
<accession>A0A9W9ZNQ5</accession>
<keyword evidence="3 7" id="KW-0812">Transmembrane</keyword>
<feature type="domain" description="ABC transmembrane type-1" evidence="8">
    <location>
        <begin position="99"/>
        <end position="280"/>
    </location>
</feature>
<sequence length="481" mass="54808">MAAAKERYPSKYKLDRLFLKRFWRCWKVIFPGWFSTTFLLFVLLMGLSLAEQMVIYNTGLIPSRFYEVLLSKDRAGFKSTNSAVKYDSRILYVNWRGLLDRRLHSGYFKHTAYYKLNVLQDKLDNIDQRITQDVDKFCDTFRKSLIVFIISPFTIGYYTYQCYQSSGYLGPVIIYGYFIVGTIINKLIMTPIVSLVVKQEKLEGDFRFKHMQVRSNAESIAFYRSGNVEMRKTNSRLQSLLQTQLRVVNFQCILFFFVNIIDYVGAILSYLILAIALFGGMYDNMSGTALSGQISRNSFFAMYLISCGSQLINLSTDISNTAGYVHRIGQLLESLTAMETDAEQKATENQDYLGVENLAPHGSDVIFKLISVSYAPPNCIDPLVKDLDLEICHGKNILITGTTGSGKSSLFRILNGIWTPLSGEVMRFLPFTPKNVFFLPQKTFVSDGTLRQQLTYPYEDSSYGDDSEAGNDVHMEPYKSG</sequence>
<dbReference type="Proteomes" id="UP001163046">
    <property type="component" value="Unassembled WGS sequence"/>
</dbReference>
<evidence type="ECO:0000256" key="6">
    <source>
        <dbReference type="SAM" id="MobiDB-lite"/>
    </source>
</evidence>
<feature type="region of interest" description="Disordered" evidence="6">
    <location>
        <begin position="460"/>
        <end position="481"/>
    </location>
</feature>
<comment type="similarity">
    <text evidence="1">Belongs to the ABC transporter superfamily. ABCD family. Peroxisomal fatty acyl CoA transporter (TC 3.A.1.203) subfamily.</text>
</comment>
<evidence type="ECO:0000256" key="4">
    <source>
        <dbReference type="ARBA" id="ARBA00022989"/>
    </source>
</evidence>
<gene>
    <name evidence="9" type="primary">ABCD4_2</name>
    <name evidence="9" type="ORF">OS493_020266</name>
</gene>
<dbReference type="InterPro" id="IPR011527">
    <property type="entry name" value="ABC1_TM_dom"/>
</dbReference>
<dbReference type="GO" id="GO:0005524">
    <property type="term" value="F:ATP binding"/>
    <property type="evidence" value="ECO:0007669"/>
    <property type="project" value="UniProtKB-KW"/>
</dbReference>
<feature type="transmembrane region" description="Helical" evidence="7">
    <location>
        <begin position="144"/>
        <end position="160"/>
    </location>
</feature>
<dbReference type="AlphaFoldDB" id="A0A9W9ZNQ5"/>
<feature type="transmembrane region" description="Helical" evidence="7">
    <location>
        <begin position="28"/>
        <end position="50"/>
    </location>
</feature>
<feature type="transmembrane region" description="Helical" evidence="7">
    <location>
        <begin position="172"/>
        <end position="197"/>
    </location>
</feature>
<dbReference type="OrthoDB" id="5982160at2759"/>
<comment type="caution">
    <text evidence="9">The sequence shown here is derived from an EMBL/GenBank/DDBJ whole genome shotgun (WGS) entry which is preliminary data.</text>
</comment>
<organism evidence="9 10">
    <name type="scientific">Desmophyllum pertusum</name>
    <dbReference type="NCBI Taxonomy" id="174260"/>
    <lineage>
        <taxon>Eukaryota</taxon>
        <taxon>Metazoa</taxon>
        <taxon>Cnidaria</taxon>
        <taxon>Anthozoa</taxon>
        <taxon>Hexacorallia</taxon>
        <taxon>Scleractinia</taxon>
        <taxon>Caryophylliina</taxon>
        <taxon>Caryophylliidae</taxon>
        <taxon>Desmophyllum</taxon>
    </lineage>
</organism>
<reference evidence="9" key="1">
    <citation type="submission" date="2023-01" db="EMBL/GenBank/DDBJ databases">
        <title>Genome assembly of the deep-sea coral Lophelia pertusa.</title>
        <authorList>
            <person name="Herrera S."/>
            <person name="Cordes E."/>
        </authorList>
    </citation>
    <scope>NUCLEOTIDE SEQUENCE</scope>
    <source>
        <strain evidence="9">USNM1676648</strain>
        <tissue evidence="9">Polyp</tissue>
    </source>
</reference>
<evidence type="ECO:0000256" key="1">
    <source>
        <dbReference type="ARBA" id="ARBA00008575"/>
    </source>
</evidence>
<feature type="compositionally biased region" description="Basic and acidic residues" evidence="6">
    <location>
        <begin position="471"/>
        <end position="481"/>
    </location>
</feature>
<keyword evidence="2" id="KW-0813">Transport</keyword>